<dbReference type="RefSeq" id="WP_008949818.1">
    <property type="nucleotide sequence ID" value="NZ_AHTH01000005.1"/>
</dbReference>
<dbReference type="Pfam" id="PF13565">
    <property type="entry name" value="HTH_32"/>
    <property type="match status" value="1"/>
</dbReference>
<sequence>MNQTSEDILKLSRAEKNARKRMRLLAIAQFLECKNRTQVANQLKISRTSVNNWVSSYLEAGLDGLEARKAKGRIPYLSAQQQKQLGEFIESHSQSEQGGRLTGEKILHYIKTEFGVEYHHNA</sequence>
<protein>
    <submittedName>
        <fullName evidence="1">Transposase ISSod10</fullName>
    </submittedName>
</protein>
<organism evidence="1 2">
    <name type="scientific">Alishewanella jeotgali KCTC 22429</name>
    <dbReference type="NCBI Taxonomy" id="1129374"/>
    <lineage>
        <taxon>Bacteria</taxon>
        <taxon>Pseudomonadati</taxon>
        <taxon>Pseudomonadota</taxon>
        <taxon>Gammaproteobacteria</taxon>
        <taxon>Alteromonadales</taxon>
        <taxon>Alteromonadaceae</taxon>
        <taxon>Alishewanella</taxon>
    </lineage>
</organism>
<dbReference type="AlphaFoldDB" id="H3ZBW7"/>
<evidence type="ECO:0000313" key="1">
    <source>
        <dbReference type="EMBL" id="EHR42431.1"/>
    </source>
</evidence>
<dbReference type="InterPro" id="IPR009057">
    <property type="entry name" value="Homeodomain-like_sf"/>
</dbReference>
<gene>
    <name evidence="1" type="ORF">AJE_04121</name>
</gene>
<evidence type="ECO:0000313" key="2">
    <source>
        <dbReference type="Proteomes" id="UP000012046"/>
    </source>
</evidence>
<dbReference type="Proteomes" id="UP000012046">
    <property type="component" value="Unassembled WGS sequence"/>
</dbReference>
<dbReference type="SUPFAM" id="SSF46689">
    <property type="entry name" value="Homeodomain-like"/>
    <property type="match status" value="1"/>
</dbReference>
<name>H3ZBW7_9ALTE</name>
<reference evidence="1 2" key="1">
    <citation type="journal article" date="2012" name="J. Bacteriol.">
        <title>Genome Sequence of Extracellular-Protease-Producing Alishewanella jeotgali Isolated from Traditional Korean Fermented Seafood.</title>
        <authorList>
            <person name="Jung J."/>
            <person name="Chun J."/>
            <person name="Park W."/>
        </authorList>
    </citation>
    <scope>NUCLEOTIDE SEQUENCE [LARGE SCALE GENOMIC DNA]</scope>
    <source>
        <strain evidence="1 2">KCTC 22429</strain>
    </source>
</reference>
<proteinExistence type="predicted"/>
<accession>H3ZBW7</accession>
<dbReference type="eggNOG" id="COG3415">
    <property type="taxonomic scope" value="Bacteria"/>
</dbReference>
<comment type="caution">
    <text evidence="1">The sequence shown here is derived from an EMBL/GenBank/DDBJ whole genome shotgun (WGS) entry which is preliminary data.</text>
</comment>
<feature type="non-terminal residue" evidence="1">
    <location>
        <position position="122"/>
    </location>
</feature>
<keyword evidence="2" id="KW-1185">Reference proteome</keyword>
<dbReference type="EMBL" id="AHTH01000005">
    <property type="protein sequence ID" value="EHR42431.1"/>
    <property type="molecule type" value="Genomic_DNA"/>
</dbReference>